<keyword evidence="4" id="KW-1185">Reference proteome</keyword>
<gene>
    <name evidence="3" type="ORF">BHYA_0014g00640</name>
</gene>
<accession>A0A4Z1H181</accession>
<evidence type="ECO:0000313" key="3">
    <source>
        <dbReference type="EMBL" id="TGO41979.1"/>
    </source>
</evidence>
<evidence type="ECO:0000256" key="2">
    <source>
        <dbReference type="SAM" id="MobiDB-lite"/>
    </source>
</evidence>
<feature type="compositionally biased region" description="Low complexity" evidence="2">
    <location>
        <begin position="285"/>
        <end position="300"/>
    </location>
</feature>
<feature type="region of interest" description="Disordered" evidence="2">
    <location>
        <begin position="1"/>
        <end position="156"/>
    </location>
</feature>
<feature type="compositionally biased region" description="Low complexity" evidence="2">
    <location>
        <begin position="129"/>
        <end position="144"/>
    </location>
</feature>
<feature type="compositionally biased region" description="Basic and acidic residues" evidence="2">
    <location>
        <begin position="217"/>
        <end position="227"/>
    </location>
</feature>
<dbReference type="AlphaFoldDB" id="A0A4Z1H181"/>
<feature type="compositionally biased region" description="Polar residues" evidence="2">
    <location>
        <begin position="118"/>
        <end position="128"/>
    </location>
</feature>
<reference evidence="3 4" key="1">
    <citation type="submission" date="2017-12" db="EMBL/GenBank/DDBJ databases">
        <title>Comparative genomics of Botrytis spp.</title>
        <authorList>
            <person name="Valero-Jimenez C.A."/>
            <person name="Tapia P."/>
            <person name="Veloso J."/>
            <person name="Silva-Moreno E."/>
            <person name="Staats M."/>
            <person name="Valdes J.H."/>
            <person name="Van Kan J.A.L."/>
        </authorList>
    </citation>
    <scope>NUCLEOTIDE SEQUENCE [LARGE SCALE GENOMIC DNA]</scope>
    <source>
        <strain evidence="3 4">Bh0001</strain>
    </source>
</reference>
<feature type="coiled-coil region" evidence="1">
    <location>
        <begin position="344"/>
        <end position="379"/>
    </location>
</feature>
<feature type="compositionally biased region" description="Polar residues" evidence="2">
    <location>
        <begin position="262"/>
        <end position="274"/>
    </location>
</feature>
<keyword evidence="1" id="KW-0175">Coiled coil</keyword>
<feature type="compositionally biased region" description="Polar residues" evidence="2">
    <location>
        <begin position="194"/>
        <end position="215"/>
    </location>
</feature>
<sequence length="402" mass="45772">MPKTRNSVSQTTRFRRKPYSNLPDRAPLPDLVALHENGTLFSDPRTITESATEEESAGTRKLMSRIESNAVQPYLHPRAFNPESPSDEDELVNSESRHNTPSHLPENEHLTYPPTPSNPHSNIQHNHLPSSNPSTKTKTNSISPHSLRQRRRGLPDLRVITSPTLLAELKNGNFGNMSMEIPLPELKQRELETQAAQTPQALQFQNPISETQTHRNNWRDQEREYHNRKSRKQHAPNPPRQQGRLRSRKNGRPRPHPRTRYSFISESPDTSQDMSSPNPNPNPEIPSSNRIIPSTISLNPSPTPPQLLPAPLTNPLTSMQYISAILSLRASTRNPDHFPLPPGIQHFENLSQQQQKKNKTEREQEINFLALQMEQVEDAIRLEGAPEEAREVYYAQFAKGED</sequence>
<protein>
    <submittedName>
        <fullName evidence="3">Uncharacterized protein</fullName>
    </submittedName>
</protein>
<proteinExistence type="predicted"/>
<evidence type="ECO:0000256" key="1">
    <source>
        <dbReference type="SAM" id="Coils"/>
    </source>
</evidence>
<feature type="compositionally biased region" description="Basic residues" evidence="2">
    <location>
        <begin position="243"/>
        <end position="259"/>
    </location>
</feature>
<organism evidence="3 4">
    <name type="scientific">Botrytis hyacinthi</name>
    <dbReference type="NCBI Taxonomy" id="278943"/>
    <lineage>
        <taxon>Eukaryota</taxon>
        <taxon>Fungi</taxon>
        <taxon>Dikarya</taxon>
        <taxon>Ascomycota</taxon>
        <taxon>Pezizomycotina</taxon>
        <taxon>Leotiomycetes</taxon>
        <taxon>Helotiales</taxon>
        <taxon>Sclerotiniaceae</taxon>
        <taxon>Botrytis</taxon>
    </lineage>
</organism>
<feature type="region of interest" description="Disordered" evidence="2">
    <location>
        <begin position="192"/>
        <end position="310"/>
    </location>
</feature>
<comment type="caution">
    <text evidence="3">The sequence shown here is derived from an EMBL/GenBank/DDBJ whole genome shotgun (WGS) entry which is preliminary data.</text>
</comment>
<dbReference type="Proteomes" id="UP000297814">
    <property type="component" value="Unassembled WGS sequence"/>
</dbReference>
<feature type="compositionally biased region" description="Polar residues" evidence="2">
    <location>
        <begin position="1"/>
        <end position="12"/>
    </location>
</feature>
<name>A0A4Z1H181_9HELO</name>
<evidence type="ECO:0000313" key="4">
    <source>
        <dbReference type="Proteomes" id="UP000297814"/>
    </source>
</evidence>
<dbReference type="EMBL" id="PQXK01000014">
    <property type="protein sequence ID" value="TGO41979.1"/>
    <property type="molecule type" value="Genomic_DNA"/>
</dbReference>